<sequence length="61" mass="6847">MKKLIQFAAVLIGTSLAGILVWRKVETDRLHNDLWAEAERISAEQEAQTVQQTQASPAERV</sequence>
<dbReference type="AlphaFoldDB" id="A0A9D2LDP3"/>
<comment type="caution">
    <text evidence="1">The sequence shown here is derived from an EMBL/GenBank/DDBJ whole genome shotgun (WGS) entry which is preliminary data.</text>
</comment>
<reference evidence="1" key="1">
    <citation type="journal article" date="2021" name="PeerJ">
        <title>Extensive microbial diversity within the chicken gut microbiome revealed by metagenomics and culture.</title>
        <authorList>
            <person name="Gilroy R."/>
            <person name="Ravi A."/>
            <person name="Getino M."/>
            <person name="Pursley I."/>
            <person name="Horton D.L."/>
            <person name="Alikhan N.F."/>
            <person name="Baker D."/>
            <person name="Gharbi K."/>
            <person name="Hall N."/>
            <person name="Watson M."/>
            <person name="Adriaenssens E.M."/>
            <person name="Foster-Nyarko E."/>
            <person name="Jarju S."/>
            <person name="Secka A."/>
            <person name="Antonio M."/>
            <person name="Oren A."/>
            <person name="Chaudhuri R.R."/>
            <person name="La Ragione R."/>
            <person name="Hildebrand F."/>
            <person name="Pallen M.J."/>
        </authorList>
    </citation>
    <scope>NUCLEOTIDE SEQUENCE</scope>
    <source>
        <strain evidence="1">ChiHjej13B12-24818</strain>
    </source>
</reference>
<dbReference type="InterPro" id="IPR047990">
    <property type="entry name" value="DLW39-like"/>
</dbReference>
<organism evidence="1 2">
    <name type="scientific">Candidatus Brachybacterium merdavium</name>
    <dbReference type="NCBI Taxonomy" id="2838513"/>
    <lineage>
        <taxon>Bacteria</taxon>
        <taxon>Bacillati</taxon>
        <taxon>Actinomycetota</taxon>
        <taxon>Actinomycetes</taxon>
        <taxon>Micrococcales</taxon>
        <taxon>Dermabacteraceae</taxon>
        <taxon>Brachybacterium</taxon>
    </lineage>
</organism>
<accession>A0A9D2LDP3</accession>
<reference evidence="1" key="2">
    <citation type="submission" date="2021-04" db="EMBL/GenBank/DDBJ databases">
        <authorList>
            <person name="Gilroy R."/>
        </authorList>
    </citation>
    <scope>NUCLEOTIDE SEQUENCE</scope>
    <source>
        <strain evidence="1">ChiHjej13B12-24818</strain>
    </source>
</reference>
<name>A0A9D2LDP3_9MICO</name>
<dbReference type="NCBIfam" id="NF038356">
    <property type="entry name" value="actino_DLW39"/>
    <property type="match status" value="1"/>
</dbReference>
<evidence type="ECO:0000313" key="1">
    <source>
        <dbReference type="EMBL" id="HJB10663.1"/>
    </source>
</evidence>
<dbReference type="Proteomes" id="UP000823823">
    <property type="component" value="Unassembled WGS sequence"/>
</dbReference>
<proteinExistence type="predicted"/>
<gene>
    <name evidence="1" type="ORF">H9786_09070</name>
</gene>
<dbReference type="EMBL" id="DWZH01000068">
    <property type="protein sequence ID" value="HJB10663.1"/>
    <property type="molecule type" value="Genomic_DNA"/>
</dbReference>
<evidence type="ECO:0000313" key="2">
    <source>
        <dbReference type="Proteomes" id="UP000823823"/>
    </source>
</evidence>
<protein>
    <submittedName>
        <fullName evidence="1">DLW-39 family protein</fullName>
    </submittedName>
</protein>